<comment type="caution">
    <text evidence="6">The sequence shown here is derived from an EMBL/GenBank/DDBJ whole genome shotgun (WGS) entry which is preliminary data.</text>
</comment>
<dbReference type="Pfam" id="PF03466">
    <property type="entry name" value="LysR_substrate"/>
    <property type="match status" value="1"/>
</dbReference>
<dbReference type="InterPro" id="IPR005119">
    <property type="entry name" value="LysR_subst-bd"/>
</dbReference>
<evidence type="ECO:0000313" key="6">
    <source>
        <dbReference type="EMBL" id="HIR39946.1"/>
    </source>
</evidence>
<dbReference type="SUPFAM" id="SSF53850">
    <property type="entry name" value="Periplasmic binding protein-like II"/>
    <property type="match status" value="1"/>
</dbReference>
<evidence type="ECO:0000259" key="5">
    <source>
        <dbReference type="Pfam" id="PF03466"/>
    </source>
</evidence>
<reference evidence="6" key="1">
    <citation type="submission" date="2020-10" db="EMBL/GenBank/DDBJ databases">
        <authorList>
            <person name="Gilroy R."/>
        </authorList>
    </citation>
    <scope>NUCLEOTIDE SEQUENCE</scope>
    <source>
        <strain evidence="6">ChiW25-3613</strain>
    </source>
</reference>
<evidence type="ECO:0000256" key="1">
    <source>
        <dbReference type="ARBA" id="ARBA00009437"/>
    </source>
</evidence>
<dbReference type="GO" id="GO:0003677">
    <property type="term" value="F:DNA binding"/>
    <property type="evidence" value="ECO:0007669"/>
    <property type="project" value="UniProtKB-KW"/>
</dbReference>
<protein>
    <submittedName>
        <fullName evidence="6">LysR family transcriptional regulator substrate-binding protein</fullName>
    </submittedName>
</protein>
<keyword evidence="4" id="KW-0804">Transcription</keyword>
<evidence type="ECO:0000256" key="3">
    <source>
        <dbReference type="ARBA" id="ARBA00023125"/>
    </source>
</evidence>
<keyword evidence="3" id="KW-0238">DNA-binding</keyword>
<dbReference type="GO" id="GO:0032993">
    <property type="term" value="C:protein-DNA complex"/>
    <property type="evidence" value="ECO:0007669"/>
    <property type="project" value="TreeGrafter"/>
</dbReference>
<evidence type="ECO:0000256" key="2">
    <source>
        <dbReference type="ARBA" id="ARBA00023015"/>
    </source>
</evidence>
<comment type="similarity">
    <text evidence="1">Belongs to the LysR transcriptional regulatory family.</text>
</comment>
<dbReference type="CDD" id="cd05466">
    <property type="entry name" value="PBP2_LTTR_substrate"/>
    <property type="match status" value="1"/>
</dbReference>
<dbReference type="GO" id="GO:0003700">
    <property type="term" value="F:DNA-binding transcription factor activity"/>
    <property type="evidence" value="ECO:0007669"/>
    <property type="project" value="TreeGrafter"/>
</dbReference>
<evidence type="ECO:0000313" key="7">
    <source>
        <dbReference type="Proteomes" id="UP000824179"/>
    </source>
</evidence>
<reference evidence="6" key="2">
    <citation type="journal article" date="2021" name="PeerJ">
        <title>Extensive microbial diversity within the chicken gut microbiome revealed by metagenomics and culture.</title>
        <authorList>
            <person name="Gilroy R."/>
            <person name="Ravi A."/>
            <person name="Getino M."/>
            <person name="Pursley I."/>
            <person name="Horton D.L."/>
            <person name="Alikhan N.F."/>
            <person name="Baker D."/>
            <person name="Gharbi K."/>
            <person name="Hall N."/>
            <person name="Watson M."/>
            <person name="Adriaenssens E.M."/>
            <person name="Foster-Nyarko E."/>
            <person name="Jarju S."/>
            <person name="Secka A."/>
            <person name="Antonio M."/>
            <person name="Oren A."/>
            <person name="Chaudhuri R.R."/>
            <person name="La Ragione R."/>
            <person name="Hildebrand F."/>
            <person name="Pallen M.J."/>
        </authorList>
    </citation>
    <scope>NUCLEOTIDE SEQUENCE</scope>
    <source>
        <strain evidence="6">ChiW25-3613</strain>
    </source>
</reference>
<proteinExistence type="inferred from homology"/>
<dbReference type="PANTHER" id="PTHR30346:SF0">
    <property type="entry name" value="HCA OPERON TRANSCRIPTIONAL ACTIVATOR HCAR"/>
    <property type="match status" value="1"/>
</dbReference>
<name>A0A9D1DBI9_9FIRM</name>
<organism evidence="6 7">
    <name type="scientific">Candidatus Coproplasma stercoripullorum</name>
    <dbReference type="NCBI Taxonomy" id="2840751"/>
    <lineage>
        <taxon>Bacteria</taxon>
        <taxon>Bacillati</taxon>
        <taxon>Bacillota</taxon>
        <taxon>Clostridia</taxon>
        <taxon>Eubacteriales</taxon>
        <taxon>Candidatus Coproplasma</taxon>
    </lineage>
</organism>
<accession>A0A9D1DBI9</accession>
<dbReference type="AlphaFoldDB" id="A0A9D1DBI9"/>
<evidence type="ECO:0000256" key="4">
    <source>
        <dbReference type="ARBA" id="ARBA00023163"/>
    </source>
</evidence>
<sequence length="201" mass="22358">MSLGLAESYSANAVADVMSVFRSKYPDVRFDLFTATADLVLERIDKGLVDIGFLLEPVDVEKYDFVRLEQTERIGILTRADSHLASRGMVTADELVSEPLIVPVRRELRQNFRNIIGTVYDRFNIVATFNVINNASLLVLRGVGSVLVIEGAAQYLHDPLLRFVPIAGHPPMGCVAVWKKFQPSGRAVSLFLEELAMLRGH</sequence>
<gene>
    <name evidence="6" type="ORF">IAB90_06145</name>
</gene>
<dbReference type="PANTHER" id="PTHR30346">
    <property type="entry name" value="TRANSCRIPTIONAL DUAL REGULATOR HCAR-RELATED"/>
    <property type="match status" value="1"/>
</dbReference>
<feature type="domain" description="LysR substrate-binding" evidence="5">
    <location>
        <begin position="2"/>
        <end position="195"/>
    </location>
</feature>
<keyword evidence="2" id="KW-0805">Transcription regulation</keyword>
<dbReference type="Gene3D" id="3.40.190.290">
    <property type="match status" value="1"/>
</dbReference>
<dbReference type="EMBL" id="DVHB01000105">
    <property type="protein sequence ID" value="HIR39946.1"/>
    <property type="molecule type" value="Genomic_DNA"/>
</dbReference>
<dbReference type="Proteomes" id="UP000824179">
    <property type="component" value="Unassembled WGS sequence"/>
</dbReference>